<organism evidence="1 2">
    <name type="scientific">Achromobacter ruhlandii</name>
    <dbReference type="NCBI Taxonomy" id="72557"/>
    <lineage>
        <taxon>Bacteria</taxon>
        <taxon>Pseudomonadati</taxon>
        <taxon>Pseudomonadota</taxon>
        <taxon>Betaproteobacteria</taxon>
        <taxon>Burkholderiales</taxon>
        <taxon>Alcaligenaceae</taxon>
        <taxon>Achromobacter</taxon>
    </lineage>
</organism>
<dbReference type="SUPFAM" id="SSF53756">
    <property type="entry name" value="UDP-Glycosyltransferase/glycogen phosphorylase"/>
    <property type="match status" value="1"/>
</dbReference>
<dbReference type="EMBL" id="CADILJ010000016">
    <property type="protein sequence ID" value="CAB3947512.1"/>
    <property type="molecule type" value="Genomic_DNA"/>
</dbReference>
<evidence type="ECO:0000313" key="2">
    <source>
        <dbReference type="Proteomes" id="UP000494161"/>
    </source>
</evidence>
<protein>
    <submittedName>
        <fullName evidence="1">Uncharacterized protein</fullName>
    </submittedName>
</protein>
<name>A0ABM8LWD1_9BURK</name>
<proteinExistence type="predicted"/>
<comment type="caution">
    <text evidence="1">The sequence shown here is derived from an EMBL/GenBank/DDBJ whole genome shotgun (WGS) entry which is preliminary data.</text>
</comment>
<dbReference type="Proteomes" id="UP000494161">
    <property type="component" value="Unassembled WGS sequence"/>
</dbReference>
<reference evidence="1 2" key="1">
    <citation type="submission" date="2020-04" db="EMBL/GenBank/DDBJ databases">
        <authorList>
            <person name="De Canck E."/>
        </authorList>
    </citation>
    <scope>NUCLEOTIDE SEQUENCE [LARGE SCALE GENOMIC DNA]</scope>
    <source>
        <strain evidence="1 2">LMG 7053</strain>
    </source>
</reference>
<accession>A0ABM8LWD1</accession>
<sequence>MPLGQDIQDFDDTAAILTLLDVLVSVDSSPVHLAGALGCPAWALLPFASDWRWLRERRDSPWYPSLRLFRQPAPDAWQPVLEEVAVALRALQAARSADE</sequence>
<evidence type="ECO:0000313" key="1">
    <source>
        <dbReference type="EMBL" id="CAB3947512.1"/>
    </source>
</evidence>
<dbReference type="Gene3D" id="3.40.50.2000">
    <property type="entry name" value="Glycogen Phosphorylase B"/>
    <property type="match status" value="1"/>
</dbReference>
<keyword evidence="2" id="KW-1185">Reference proteome</keyword>
<gene>
    <name evidence="1" type="ORF">LMG7053_02442</name>
</gene>